<dbReference type="Pfam" id="PF03923">
    <property type="entry name" value="Lipoprotein_16"/>
    <property type="match status" value="1"/>
</dbReference>
<feature type="signal peptide" evidence="1">
    <location>
        <begin position="1"/>
        <end position="34"/>
    </location>
</feature>
<evidence type="ECO:0000313" key="3">
    <source>
        <dbReference type="Proteomes" id="UP000198641"/>
    </source>
</evidence>
<evidence type="ECO:0000256" key="1">
    <source>
        <dbReference type="SAM" id="SignalP"/>
    </source>
</evidence>
<dbReference type="EMBL" id="FNCI01000001">
    <property type="protein sequence ID" value="SDF74327.1"/>
    <property type="molecule type" value="Genomic_DNA"/>
</dbReference>
<dbReference type="PROSITE" id="PS51257">
    <property type="entry name" value="PROKAR_LIPOPROTEIN"/>
    <property type="match status" value="1"/>
</dbReference>
<dbReference type="RefSeq" id="WP_245696314.1">
    <property type="nucleotide sequence ID" value="NZ_FNCI01000001.1"/>
</dbReference>
<keyword evidence="2" id="KW-0449">Lipoprotein</keyword>
<gene>
    <name evidence="2" type="ORF">SAMN05216571_101486</name>
</gene>
<evidence type="ECO:0000313" key="2">
    <source>
        <dbReference type="EMBL" id="SDF74327.1"/>
    </source>
</evidence>
<protein>
    <submittedName>
        <fullName evidence="2">Uncharacterized lipoprotein</fullName>
    </submittedName>
</protein>
<dbReference type="AlphaFoldDB" id="A0A1G7NK97"/>
<dbReference type="STRING" id="284577.SAMN05216571_101486"/>
<sequence>MTRRFLMKTHQSTAWQTALGLMLMALLLSMAGCASSPQYIQANPKVSSDLPESGSGQAVTLTVIDGRESDVLGSRSGAVMGTDTITLQTADVLPQLASQAEYALRQMGFTPTGDAGAQRPRLTLTLKRLDYAHGNSQPLLGEAELEAVFEAEAQNGGESYVGRYTSRRNQSYAVRPNQEDNTQMINELLSDGLDRAFGDPAMGQLLSR</sequence>
<reference evidence="2 3" key="1">
    <citation type="submission" date="2016-10" db="EMBL/GenBank/DDBJ databases">
        <authorList>
            <person name="de Groot N.N."/>
        </authorList>
    </citation>
    <scope>NUCLEOTIDE SEQUENCE [LARGE SCALE GENOMIC DNA]</scope>
    <source>
        <strain evidence="2 3">BH539</strain>
    </source>
</reference>
<keyword evidence="3" id="KW-1185">Reference proteome</keyword>
<dbReference type="InterPro" id="IPR005619">
    <property type="entry name" value="Uncharacterised_YajG"/>
</dbReference>
<accession>A0A1G7NK97</accession>
<dbReference type="Proteomes" id="UP000198641">
    <property type="component" value="Unassembled WGS sequence"/>
</dbReference>
<proteinExistence type="predicted"/>
<organism evidence="2 3">
    <name type="scientific">Onishia taeanensis</name>
    <dbReference type="NCBI Taxonomy" id="284577"/>
    <lineage>
        <taxon>Bacteria</taxon>
        <taxon>Pseudomonadati</taxon>
        <taxon>Pseudomonadota</taxon>
        <taxon>Gammaproteobacteria</taxon>
        <taxon>Oceanospirillales</taxon>
        <taxon>Halomonadaceae</taxon>
        <taxon>Onishia</taxon>
    </lineage>
</organism>
<keyword evidence="1" id="KW-0732">Signal</keyword>
<feature type="chain" id="PRO_5011781198" evidence="1">
    <location>
        <begin position="35"/>
        <end position="208"/>
    </location>
</feature>
<name>A0A1G7NK97_9GAMM</name>